<evidence type="ECO:0000256" key="3">
    <source>
        <dbReference type="ARBA" id="ARBA00006665"/>
    </source>
</evidence>
<evidence type="ECO:0000256" key="2">
    <source>
        <dbReference type="ARBA" id="ARBA00006082"/>
    </source>
</evidence>
<dbReference type="Gene3D" id="3.30.230.10">
    <property type="match status" value="1"/>
</dbReference>
<dbReference type="GO" id="GO:0016020">
    <property type="term" value="C:membrane"/>
    <property type="evidence" value="ECO:0007669"/>
    <property type="project" value="UniProtKB-SubCell"/>
</dbReference>
<dbReference type="Gene3D" id="3.30.1370.100">
    <property type="entry name" value="MutL, C-terminal domain, regulatory subdomain"/>
    <property type="match status" value="1"/>
</dbReference>
<dbReference type="InterPro" id="IPR042120">
    <property type="entry name" value="MutL_C_dimsub"/>
</dbReference>
<evidence type="ECO:0000259" key="14">
    <source>
        <dbReference type="SMART" id="SM01340"/>
    </source>
</evidence>
<dbReference type="EMBL" id="ML737875">
    <property type="protein sequence ID" value="KAE8358701.1"/>
    <property type="molecule type" value="Genomic_DNA"/>
</dbReference>
<proteinExistence type="inferred from homology"/>
<dbReference type="PANTHER" id="PTHR10073">
    <property type="entry name" value="DNA MISMATCH REPAIR PROTEIN MLH, PMS, MUTL"/>
    <property type="match status" value="1"/>
</dbReference>
<gene>
    <name evidence="15" type="ORF">BDV27DRAFT_169250</name>
</gene>
<feature type="region of interest" description="Disordered" evidence="10">
    <location>
        <begin position="805"/>
        <end position="998"/>
    </location>
</feature>
<dbReference type="InterPro" id="IPR014721">
    <property type="entry name" value="Ribsml_uS5_D2-typ_fold_subgr"/>
</dbReference>
<feature type="compositionally biased region" description="Low complexity" evidence="10">
    <location>
        <begin position="875"/>
        <end position="889"/>
    </location>
</feature>
<dbReference type="SUPFAM" id="SSF55874">
    <property type="entry name" value="ATPase domain of HSP90 chaperone/DNA topoisomerase II/histidine kinase"/>
    <property type="match status" value="1"/>
</dbReference>
<dbReference type="InterPro" id="IPR013507">
    <property type="entry name" value="DNA_mismatch_S5_2-like"/>
</dbReference>
<feature type="region of interest" description="Disordered" evidence="10">
    <location>
        <begin position="379"/>
        <end position="400"/>
    </location>
</feature>
<dbReference type="Pfam" id="PF01119">
    <property type="entry name" value="DNA_mis_repair"/>
    <property type="match status" value="1"/>
</dbReference>
<dbReference type="PANTHER" id="PTHR10073:SF52">
    <property type="entry name" value="MISMATCH REPAIR ENDONUCLEASE PMS2"/>
    <property type="match status" value="1"/>
</dbReference>
<dbReference type="FunFam" id="3.30.565.10:FF:000014">
    <property type="entry name" value="Mismatch repair endonuclease pms1, putative"/>
    <property type="match status" value="1"/>
</dbReference>
<organism evidence="15 16">
    <name type="scientific">Aspergillus caelatus</name>
    <dbReference type="NCBI Taxonomy" id="61420"/>
    <lineage>
        <taxon>Eukaryota</taxon>
        <taxon>Fungi</taxon>
        <taxon>Dikarya</taxon>
        <taxon>Ascomycota</taxon>
        <taxon>Pezizomycotina</taxon>
        <taxon>Eurotiomycetes</taxon>
        <taxon>Eurotiomycetidae</taxon>
        <taxon>Eurotiales</taxon>
        <taxon>Aspergillaceae</taxon>
        <taxon>Aspergillus</taxon>
        <taxon>Aspergillus subgen. Circumdati</taxon>
    </lineage>
</organism>
<dbReference type="RefSeq" id="XP_031921782.1">
    <property type="nucleotide sequence ID" value="XM_032074986.1"/>
</dbReference>
<evidence type="ECO:0000256" key="1">
    <source>
        <dbReference type="ARBA" id="ARBA00004141"/>
    </source>
</evidence>
<dbReference type="SMART" id="SM00853">
    <property type="entry name" value="MutL_C"/>
    <property type="match status" value="1"/>
</dbReference>
<dbReference type="Gene3D" id="3.30.565.10">
    <property type="entry name" value="Histidine kinase-like ATPase, C-terminal domain"/>
    <property type="match status" value="1"/>
</dbReference>
<feature type="compositionally biased region" description="Acidic residues" evidence="10">
    <location>
        <begin position="843"/>
        <end position="853"/>
    </location>
</feature>
<feature type="transmembrane region" description="Helical" evidence="11">
    <location>
        <begin position="305"/>
        <end position="323"/>
    </location>
</feature>
<dbReference type="SMART" id="SM01340">
    <property type="entry name" value="DNA_mis_repair"/>
    <property type="match status" value="1"/>
</dbReference>
<feature type="chain" id="PRO_5024831416" description="DNA mismatch repair protein PMS1" evidence="12">
    <location>
        <begin position="17"/>
        <end position="1508"/>
    </location>
</feature>
<dbReference type="GO" id="GO:0005524">
    <property type="term" value="F:ATP binding"/>
    <property type="evidence" value="ECO:0007669"/>
    <property type="project" value="InterPro"/>
</dbReference>
<evidence type="ECO:0000259" key="13">
    <source>
        <dbReference type="SMART" id="SM00853"/>
    </source>
</evidence>
<evidence type="ECO:0000256" key="10">
    <source>
        <dbReference type="SAM" id="MobiDB-lite"/>
    </source>
</evidence>
<dbReference type="NCBIfam" id="TIGR00585">
    <property type="entry name" value="mutl"/>
    <property type="match status" value="1"/>
</dbReference>
<dbReference type="Pfam" id="PF08676">
    <property type="entry name" value="MutL_C"/>
    <property type="match status" value="1"/>
</dbReference>
<dbReference type="GO" id="GO:0016887">
    <property type="term" value="F:ATP hydrolysis activity"/>
    <property type="evidence" value="ECO:0007669"/>
    <property type="project" value="InterPro"/>
</dbReference>
<feature type="transmembrane region" description="Helical" evidence="11">
    <location>
        <begin position="406"/>
        <end position="426"/>
    </location>
</feature>
<dbReference type="GeneID" id="43659432"/>
<feature type="compositionally biased region" description="Polar residues" evidence="10">
    <location>
        <begin position="961"/>
        <end position="974"/>
    </location>
</feature>
<sequence length="1508" mass="166416">MGALLSLPLLAVPSAGTLITLATSCCGAATCSAVCSACGKFQNSMATRIAYAFILLINSIVSWIMLTPWALKKLQNLTLDYMEITCDGKECHGWVAVHRINFGLGLFHLVLALFLLGVRSSKDGRAALQNGFWGPKIILWIAFVVVSFFIPQSFFFIYGRYIAFICAMLFLLLGLILLVDLAHSWAEICLQKIEDSDSRIWRGLLIGSTIGMYIASIVMTVLMYVFFAGSGCAMNQAAITVNLVVFLIISFVSIQPIVQESNPRAGLAQAAMVTVYCTYLTMSAVSMEPDDRQCNPLVRARGTRTASIVLGAILTMATIAYTTTRAATQGLALGSKGGHNYSPLGTDDNEHGLVTQQPTSRREMRAEVLRAAVASGSLPASALDDDSDDESDDYNTKDDERGSTQYNYSLFHVIFFLATTWVATLLTQRLETEAENTDDFAAVGRTYWASWVKIISAWVHQIQSGQVIVDLCSVAKELVENSLDAGATSIEVRFKNNGLDLIEVQDNGSGISPENYENVALKHYTSKLSSYEDLSRLQTFGFRGEALSSLCALSEFHVITAQANQAPKANRLDFEPSGKLKKTQIVAGQKGTTVSVEGLFKKLPVRRRELEKNIKREYGKVLNLLHAYACVSTGVRFSVKNTVAKTRNVVVFSTNGNQTTKENIANVYGAKTLMALIPLDLTLEFEPSTAGKRAAVDEGREVNKISVRGHVSRPVFGEGRQTPDRQMFFVNSRPCGLPQIAKAFNEVYKSFNVSQSPFVFADFHMDTNAYDVNVSPDKRTILLHDAGIMIESLKTSLTQLFESSDQTVPQSQVNNAKQSTTKLQSGKLQDILIRKSSSGGAETADDEGSEMDESQANGRSKLNSQHRMRSFLSDIGSSPGGRASISSSPLRADKEPARDMTLLPPNTPTQSKRNSFETDNQLFVTDDDIQQEEPSLGAGESMRPERPAGEDSQIADDNDAPLSNTPPDSQQTITQRREPSAEIPNTIQNAFDRMRPRRAPAEVATITIGNKTVTSIVGSGPYRKRDIDHVDTTSSTSRKRRIHTPSRPSIFGKHMRGFAAPGVQVEHTASSEAEEEEGYEEEEEEEEVEEEIEDEEPEGGPRSHVPSDQDSIQSQDEALPEAEVKDEPAMSQQDAAAPAEKTLSDEEKKKHEEAEVQRLIRQAEEKAALPQESNINRANKLNKGAAHRDSTVNLVSTIDGSLSRIQLQMDKLQERLRLHDSNVADSQDNEAESSLETAEERLSLTVSKDDFGKMRIAGQFNLGFILATRSSTGVSDSAPSSAKDELFIIDQHASDEKFNFERLQAETVVQNQRLVQPKQLDLTAVEEEIVIENQSALEKNGFVVEVDDSGNEPIGRRCKLVSLPLSKEVVFGVRDLEELIVLLSETPACSAAGPMYVPRPSKVRKMFAMRACRSSIMIGKNLSQKQMTRVVRNMGTIDKPWNCPHGRPTMRHLMSLGQWNEYDEFDGDEESELEDRRSWTDTLDIWKDYFKEMTGEGEEESEGEDEAD</sequence>
<dbReference type="InterPro" id="IPR020568">
    <property type="entry name" value="Ribosomal_Su5_D2-typ_SF"/>
</dbReference>
<protein>
    <recommendedName>
        <fullName evidence="8">DNA mismatch repair protein PMS1</fullName>
    </recommendedName>
</protein>
<dbReference type="InterPro" id="IPR036890">
    <property type="entry name" value="HATPase_C_sf"/>
</dbReference>
<dbReference type="Pfam" id="PF13589">
    <property type="entry name" value="HATPase_c_3"/>
    <property type="match status" value="1"/>
</dbReference>
<feature type="signal peptide" evidence="12">
    <location>
        <begin position="1"/>
        <end position="16"/>
    </location>
</feature>
<dbReference type="CDD" id="cd03484">
    <property type="entry name" value="MutL_Trans_hPMS_2_like"/>
    <property type="match status" value="1"/>
</dbReference>
<feature type="compositionally biased region" description="Acidic residues" evidence="10">
    <location>
        <begin position="1072"/>
        <end position="1098"/>
    </location>
</feature>
<keyword evidence="16" id="KW-1185">Reference proteome</keyword>
<dbReference type="CDD" id="cd16926">
    <property type="entry name" value="HATPase_MutL-MLH-PMS-like"/>
    <property type="match status" value="1"/>
</dbReference>
<reference evidence="15 16" key="1">
    <citation type="submission" date="2019-04" db="EMBL/GenBank/DDBJ databases">
        <title>Friends and foes A comparative genomics studyof 23 Aspergillus species from section Flavi.</title>
        <authorList>
            <consortium name="DOE Joint Genome Institute"/>
            <person name="Kjaerbolling I."/>
            <person name="Vesth T."/>
            <person name="Frisvad J.C."/>
            <person name="Nybo J.L."/>
            <person name="Theobald S."/>
            <person name="Kildgaard S."/>
            <person name="Isbrandt T."/>
            <person name="Kuo A."/>
            <person name="Sato A."/>
            <person name="Lyhne E.K."/>
            <person name="Kogle M.E."/>
            <person name="Wiebenga A."/>
            <person name="Kun R.S."/>
            <person name="Lubbers R.J."/>
            <person name="Makela M.R."/>
            <person name="Barry K."/>
            <person name="Chovatia M."/>
            <person name="Clum A."/>
            <person name="Daum C."/>
            <person name="Haridas S."/>
            <person name="He G."/>
            <person name="LaButti K."/>
            <person name="Lipzen A."/>
            <person name="Mondo S."/>
            <person name="Riley R."/>
            <person name="Salamov A."/>
            <person name="Simmons B.A."/>
            <person name="Magnuson J.K."/>
            <person name="Henrissat B."/>
            <person name="Mortensen U.H."/>
            <person name="Larsen T.O."/>
            <person name="Devries R.P."/>
            <person name="Grigoriev I.V."/>
            <person name="Machida M."/>
            <person name="Baker S.E."/>
            <person name="Andersen M.R."/>
        </authorList>
    </citation>
    <scope>NUCLEOTIDE SEQUENCE [LARGE SCALE GENOMIC DNA]</scope>
    <source>
        <strain evidence="15 16">CBS 763.97</strain>
    </source>
</reference>
<feature type="transmembrane region" description="Helical" evidence="11">
    <location>
        <begin position="266"/>
        <end position="285"/>
    </location>
</feature>
<dbReference type="GO" id="GO:0032389">
    <property type="term" value="C:MutLalpha complex"/>
    <property type="evidence" value="ECO:0007669"/>
    <property type="project" value="TreeGrafter"/>
</dbReference>
<dbReference type="SUPFAM" id="SSF54211">
    <property type="entry name" value="Ribosomal protein S5 domain 2-like"/>
    <property type="match status" value="1"/>
</dbReference>
<feature type="compositionally biased region" description="Basic and acidic residues" evidence="10">
    <location>
        <begin position="1142"/>
        <end position="1154"/>
    </location>
</feature>
<feature type="transmembrane region" description="Helical" evidence="11">
    <location>
        <begin position="161"/>
        <end position="182"/>
    </location>
</feature>
<dbReference type="FunFam" id="3.30.1370.100:FF:000001">
    <property type="entry name" value="Mismatch repair endonuclease pms1, putative"/>
    <property type="match status" value="1"/>
</dbReference>
<dbReference type="PROSITE" id="PS00058">
    <property type="entry name" value="DNA_MISMATCH_REPAIR_1"/>
    <property type="match status" value="1"/>
</dbReference>
<evidence type="ECO:0000313" key="15">
    <source>
        <dbReference type="EMBL" id="KAE8358701.1"/>
    </source>
</evidence>
<feature type="transmembrane region" description="Helical" evidence="11">
    <location>
        <begin position="15"/>
        <end position="37"/>
    </location>
</feature>
<dbReference type="Gene3D" id="3.30.1540.20">
    <property type="entry name" value="MutL, C-terminal domain, dimerisation subdomain"/>
    <property type="match status" value="1"/>
</dbReference>
<accession>A0A5N6ZM69</accession>
<evidence type="ECO:0000256" key="8">
    <source>
        <dbReference type="ARBA" id="ARBA00070941"/>
    </source>
</evidence>
<keyword evidence="4 11" id="KW-0812">Transmembrane</keyword>
<feature type="transmembrane region" description="Helical" evidence="11">
    <location>
        <begin position="49"/>
        <end position="71"/>
    </location>
</feature>
<dbReference type="InterPro" id="IPR038973">
    <property type="entry name" value="MutL/Mlh/Pms-like"/>
</dbReference>
<keyword evidence="9" id="KW-0175">Coiled coil</keyword>
<evidence type="ECO:0000256" key="4">
    <source>
        <dbReference type="ARBA" id="ARBA00022692"/>
    </source>
</evidence>
<dbReference type="Pfam" id="PF03348">
    <property type="entry name" value="Serinc"/>
    <property type="match status" value="1"/>
</dbReference>
<evidence type="ECO:0000256" key="6">
    <source>
        <dbReference type="ARBA" id="ARBA00022989"/>
    </source>
</evidence>
<dbReference type="GO" id="GO:0000710">
    <property type="term" value="P:meiotic mismatch repair"/>
    <property type="evidence" value="ECO:0007669"/>
    <property type="project" value="UniProtKB-ARBA"/>
</dbReference>
<dbReference type="GO" id="GO:0140664">
    <property type="term" value="F:ATP-dependent DNA damage sensor activity"/>
    <property type="evidence" value="ECO:0007669"/>
    <property type="project" value="InterPro"/>
</dbReference>
<feature type="coiled-coil region" evidence="9">
    <location>
        <begin position="1202"/>
        <end position="1229"/>
    </location>
</feature>
<dbReference type="FunFam" id="3.30.230.10:FF:000074">
    <property type="entry name" value="DNA mismatch repair protein (Pms1)"/>
    <property type="match status" value="1"/>
</dbReference>
<feature type="compositionally biased region" description="Polar residues" evidence="10">
    <location>
        <begin position="908"/>
        <end position="923"/>
    </location>
</feature>
<dbReference type="OrthoDB" id="10263226at2759"/>
<dbReference type="InterPro" id="IPR037198">
    <property type="entry name" value="MutL_C_sf"/>
</dbReference>
<feature type="domain" description="DNA mismatch repair protein S5" evidence="14">
    <location>
        <begin position="664"/>
        <end position="802"/>
    </location>
</feature>
<feature type="transmembrane region" description="Helical" evidence="11">
    <location>
        <begin position="100"/>
        <end position="117"/>
    </location>
</feature>
<dbReference type="InterPro" id="IPR042121">
    <property type="entry name" value="MutL_C_regsub"/>
</dbReference>
<dbReference type="Proteomes" id="UP000326268">
    <property type="component" value="Unassembled WGS sequence"/>
</dbReference>
<dbReference type="GO" id="GO:0030983">
    <property type="term" value="F:mismatched DNA binding"/>
    <property type="evidence" value="ECO:0007669"/>
    <property type="project" value="InterPro"/>
</dbReference>
<comment type="subcellular location">
    <subcellularLocation>
        <location evidence="1">Membrane</location>
        <topology evidence="1">Multi-pass membrane protein</topology>
    </subcellularLocation>
</comment>
<evidence type="ECO:0000256" key="12">
    <source>
        <dbReference type="SAM" id="SignalP"/>
    </source>
</evidence>
<feature type="region of interest" description="Disordered" evidence="10">
    <location>
        <begin position="1017"/>
        <end position="1154"/>
    </location>
</feature>
<dbReference type="InterPro" id="IPR014762">
    <property type="entry name" value="DNA_mismatch_repair_CS"/>
</dbReference>
<feature type="transmembrane region" description="Helical" evidence="11">
    <location>
        <begin position="203"/>
        <end position="227"/>
    </location>
</feature>
<feature type="compositionally biased region" description="Acidic residues" evidence="10">
    <location>
        <begin position="383"/>
        <end position="393"/>
    </location>
</feature>
<keyword evidence="7 11" id="KW-0472">Membrane</keyword>
<keyword evidence="5" id="KW-0227">DNA damage</keyword>
<feature type="transmembrane region" description="Helical" evidence="11">
    <location>
        <begin position="137"/>
        <end position="155"/>
    </location>
</feature>
<evidence type="ECO:0000256" key="5">
    <source>
        <dbReference type="ARBA" id="ARBA00022763"/>
    </source>
</evidence>
<name>A0A5N6ZM69_9EURO</name>
<keyword evidence="6 11" id="KW-1133">Transmembrane helix</keyword>
<dbReference type="InterPro" id="IPR014790">
    <property type="entry name" value="MutL_C"/>
</dbReference>
<comment type="similarity">
    <text evidence="2">Belongs to the DNA mismatch repair MutL/HexB family.</text>
</comment>
<feature type="transmembrane region" description="Helical" evidence="11">
    <location>
        <begin position="233"/>
        <end position="254"/>
    </location>
</feature>
<feature type="compositionally biased region" description="Polar residues" evidence="10">
    <location>
        <begin position="854"/>
        <end position="863"/>
    </location>
</feature>
<feature type="domain" description="MutL C-terminal dimerisation" evidence="13">
    <location>
        <begin position="1256"/>
        <end position="1422"/>
    </location>
</feature>
<evidence type="ECO:0000256" key="9">
    <source>
        <dbReference type="SAM" id="Coils"/>
    </source>
</evidence>
<feature type="compositionally biased region" description="Polar residues" evidence="10">
    <location>
        <begin position="805"/>
        <end position="827"/>
    </location>
</feature>
<evidence type="ECO:0000256" key="11">
    <source>
        <dbReference type="SAM" id="Phobius"/>
    </source>
</evidence>
<comment type="similarity">
    <text evidence="3">Belongs to the TDE1 family.</text>
</comment>
<dbReference type="InterPro" id="IPR002099">
    <property type="entry name" value="MutL/Mlh/PMS"/>
</dbReference>
<keyword evidence="12" id="KW-0732">Signal</keyword>
<evidence type="ECO:0000313" key="16">
    <source>
        <dbReference type="Proteomes" id="UP000326268"/>
    </source>
</evidence>
<dbReference type="InterPro" id="IPR005016">
    <property type="entry name" value="TDE1/TMS"/>
</dbReference>
<dbReference type="SUPFAM" id="SSF118116">
    <property type="entry name" value="DNA mismatch repair protein MutL"/>
    <property type="match status" value="1"/>
</dbReference>
<evidence type="ECO:0000256" key="7">
    <source>
        <dbReference type="ARBA" id="ARBA00023136"/>
    </source>
</evidence>